<reference evidence="2 3" key="1">
    <citation type="submission" date="2016-06" db="EMBL/GenBank/DDBJ databases">
        <title>Microsymbionts genomes from the relict species Vavilovia formosa.</title>
        <authorList>
            <person name="Chirak E."/>
            <person name="Kimeklis A."/>
            <person name="Andronov E."/>
        </authorList>
    </citation>
    <scope>NUCLEOTIDE SEQUENCE [LARGE SCALE GENOMIC DNA]</scope>
    <source>
        <strain evidence="2 3">Vaf10</strain>
    </source>
</reference>
<evidence type="ECO:0000313" key="3">
    <source>
        <dbReference type="Proteomes" id="UP000092691"/>
    </source>
</evidence>
<dbReference type="EMBL" id="CP016286">
    <property type="protein sequence ID" value="ANP84500.1"/>
    <property type="molecule type" value="Genomic_DNA"/>
</dbReference>
<accession>A0A1B1C445</accession>
<feature type="region of interest" description="Disordered" evidence="1">
    <location>
        <begin position="1"/>
        <end position="43"/>
    </location>
</feature>
<organism evidence="2 3">
    <name type="scientific">Rhizobium leguminosarum</name>
    <dbReference type="NCBI Taxonomy" id="384"/>
    <lineage>
        <taxon>Bacteria</taxon>
        <taxon>Pseudomonadati</taxon>
        <taxon>Pseudomonadota</taxon>
        <taxon>Alphaproteobacteria</taxon>
        <taxon>Hyphomicrobiales</taxon>
        <taxon>Rhizobiaceae</taxon>
        <taxon>Rhizobium/Agrobacterium group</taxon>
        <taxon>Rhizobium</taxon>
    </lineage>
</organism>
<sequence>MSGSEAIEQEVERVLPTAISSADRSGRSTPQPSSPDARRVELKGGLDRPTIAVALLRDLLGPVWIERVVEPGPALFVIGTPTFDRVDPI</sequence>
<evidence type="ECO:0000313" key="2">
    <source>
        <dbReference type="EMBL" id="ANP84500.1"/>
    </source>
</evidence>
<name>A0A1B1C445_RHILE</name>
<dbReference type="RefSeq" id="WP_065279144.1">
    <property type="nucleotide sequence ID" value="NZ_CP016286.1"/>
</dbReference>
<feature type="compositionally biased region" description="Polar residues" evidence="1">
    <location>
        <begin position="18"/>
        <end position="31"/>
    </location>
</feature>
<proteinExistence type="predicted"/>
<dbReference type="Proteomes" id="UP000092691">
    <property type="component" value="Chromosome"/>
</dbReference>
<dbReference type="AlphaFoldDB" id="A0A1B1C445"/>
<protein>
    <submittedName>
        <fullName evidence="2">Uncharacterized protein</fullName>
    </submittedName>
</protein>
<gene>
    <name evidence="2" type="ORF">BA011_01265</name>
</gene>
<evidence type="ECO:0000256" key="1">
    <source>
        <dbReference type="SAM" id="MobiDB-lite"/>
    </source>
</evidence>